<dbReference type="RefSeq" id="WP_088017090.1">
    <property type="nucleotide sequence ID" value="NZ_CP020880.1"/>
</dbReference>
<accession>A0ABN4ZDK9</accession>
<protein>
    <submittedName>
        <fullName evidence="1">Uncharacterized protein</fullName>
    </submittedName>
</protein>
<dbReference type="Proteomes" id="UP000195573">
    <property type="component" value="Chromosome"/>
</dbReference>
<evidence type="ECO:0000313" key="1">
    <source>
        <dbReference type="EMBL" id="ART75159.1"/>
    </source>
</evidence>
<keyword evidence="2" id="KW-1185">Reference proteome</keyword>
<gene>
    <name evidence="1" type="ORF">B4U37_03470</name>
</gene>
<dbReference type="GeneID" id="96737491"/>
<evidence type="ECO:0000313" key="2">
    <source>
        <dbReference type="Proteomes" id="UP000195573"/>
    </source>
</evidence>
<name>A0ABN4ZDK9_9BACI</name>
<dbReference type="EMBL" id="CP020880">
    <property type="protein sequence ID" value="ART75159.1"/>
    <property type="molecule type" value="Genomic_DNA"/>
</dbReference>
<proteinExistence type="predicted"/>
<organism evidence="1 2">
    <name type="scientific">Sutcliffiella horikoshii</name>
    <dbReference type="NCBI Taxonomy" id="79883"/>
    <lineage>
        <taxon>Bacteria</taxon>
        <taxon>Bacillati</taxon>
        <taxon>Bacillota</taxon>
        <taxon>Bacilli</taxon>
        <taxon>Bacillales</taxon>
        <taxon>Bacillaceae</taxon>
        <taxon>Sutcliffiella</taxon>
    </lineage>
</organism>
<sequence length="124" mass="14766">MFEFKMCEDEMNFENEQYFTRMIVNAKGEGHDKGEPRLRCAVSITLLVKENQKDLNLRANIYWDAKYPKTHPIFTGGSLVNFIQEQGHNYDEFKKYWDKVKRLASNVFTDEEILEYQKKMQVIA</sequence>
<reference evidence="1 2" key="1">
    <citation type="submission" date="2017-04" db="EMBL/GenBank/DDBJ databases">
        <title>Complete Genome Sequence of the Bacillus horikoshii 20a strain from Cuatro Cienegas, Coahuila, Mexico.</title>
        <authorList>
            <person name="Zarza E."/>
            <person name="Alcaraz L.D."/>
            <person name="Aguilar-Salinas B."/>
            <person name="Islas A."/>
            <person name="Olmedo-Alvarez G."/>
        </authorList>
    </citation>
    <scope>NUCLEOTIDE SEQUENCE [LARGE SCALE GENOMIC DNA]</scope>
    <source>
        <strain evidence="1 2">20a</strain>
    </source>
</reference>